<dbReference type="SUPFAM" id="SSF55729">
    <property type="entry name" value="Acyl-CoA N-acyltransferases (Nat)"/>
    <property type="match status" value="1"/>
</dbReference>
<dbReference type="Gene3D" id="3.40.630.30">
    <property type="match status" value="1"/>
</dbReference>
<name>A0A5C8Z6N5_9GAMM</name>
<dbReference type="InterPro" id="IPR007434">
    <property type="entry name" value="FemAB-like"/>
</dbReference>
<dbReference type="EMBL" id="VKAD01000001">
    <property type="protein sequence ID" value="TXR53765.1"/>
    <property type="molecule type" value="Genomic_DNA"/>
</dbReference>
<dbReference type="OrthoDB" id="9776898at2"/>
<keyword evidence="1" id="KW-0808">Transferase</keyword>
<dbReference type="InterPro" id="IPR016181">
    <property type="entry name" value="Acyl_CoA_acyltransferase"/>
</dbReference>
<accession>A0A5C8Z6N5</accession>
<organism evidence="1 2">
    <name type="scientific">Reinekea thalattae</name>
    <dbReference type="NCBI Taxonomy" id="2593301"/>
    <lineage>
        <taxon>Bacteria</taxon>
        <taxon>Pseudomonadati</taxon>
        <taxon>Pseudomonadota</taxon>
        <taxon>Gammaproteobacteria</taxon>
        <taxon>Oceanospirillales</taxon>
        <taxon>Saccharospirillaceae</taxon>
        <taxon>Reinekea</taxon>
    </lineage>
</organism>
<dbReference type="Pfam" id="PF04339">
    <property type="entry name" value="FemAB_like"/>
    <property type="match status" value="1"/>
</dbReference>
<dbReference type="GO" id="GO:0016740">
    <property type="term" value="F:transferase activity"/>
    <property type="evidence" value="ECO:0007669"/>
    <property type="project" value="UniProtKB-KW"/>
</dbReference>
<gene>
    <name evidence="1" type="ORF">FME95_04185</name>
</gene>
<sequence length="374" mass="43919">MALAPIKKSEDALNYKLLEQWQPMALGDDNPFISNAFLCALESAGICSAETGWQPLHIELDERLRLPAYIKDNSWGEYVFDWSWADAYQQHNLDYYPKLLIAAPFTPSVGPRLINANESDATMLFDSLKAICKEQQLSGFHILFANQQDQQLLDKLPLLQRHDIQYHWQNQNYQSFEHFLQRFKSRKRKNIKKERKAVSDQGIRVATIQGAEISQEQLNVFYHYYHATYLKRGRQGYLNRAFFQQILQAMPEKLVLFMAYLDEQPVAAALCFQDQECLYGRYWGCLEEYNQLHFEVCYYHGIDYCITTGRKRFDPGAQGEHKISRGFEPVITRSYHWLANKDFFAAAESFCQREKQYVEKYRDDVIQSLPFSEQ</sequence>
<dbReference type="AlphaFoldDB" id="A0A5C8Z6N5"/>
<reference evidence="1 2" key="1">
    <citation type="submission" date="2019-07" db="EMBL/GenBank/DDBJ databases">
        <title>Reinekea sp. strain SSH23 genome sequencing and assembly.</title>
        <authorList>
            <person name="Kim I."/>
        </authorList>
    </citation>
    <scope>NUCLEOTIDE SEQUENCE [LARGE SCALE GENOMIC DNA]</scope>
    <source>
        <strain evidence="1 2">SSH23</strain>
    </source>
</reference>
<dbReference type="PANTHER" id="PTHR47017:SF1">
    <property type="entry name" value="ACYL-COA"/>
    <property type="match status" value="1"/>
</dbReference>
<proteinExistence type="predicted"/>
<dbReference type="Proteomes" id="UP000321764">
    <property type="component" value="Unassembled WGS sequence"/>
</dbReference>
<evidence type="ECO:0000313" key="2">
    <source>
        <dbReference type="Proteomes" id="UP000321764"/>
    </source>
</evidence>
<comment type="caution">
    <text evidence="1">The sequence shown here is derived from an EMBL/GenBank/DDBJ whole genome shotgun (WGS) entry which is preliminary data.</text>
</comment>
<keyword evidence="2" id="KW-1185">Reference proteome</keyword>
<dbReference type="PANTHER" id="PTHR47017">
    <property type="entry name" value="ACYL-COA"/>
    <property type="match status" value="1"/>
</dbReference>
<protein>
    <submittedName>
        <fullName evidence="1">N-acetyltransferase</fullName>
    </submittedName>
</protein>
<evidence type="ECO:0000313" key="1">
    <source>
        <dbReference type="EMBL" id="TXR53765.1"/>
    </source>
</evidence>